<accession>A0A8T4C6W4</accession>
<evidence type="ECO:0000256" key="8">
    <source>
        <dbReference type="HAMAP-Rule" id="MF_00206"/>
    </source>
</evidence>
<evidence type="ECO:0000259" key="9">
    <source>
        <dbReference type="PROSITE" id="PS51918"/>
    </source>
</evidence>
<evidence type="ECO:0000256" key="1">
    <source>
        <dbReference type="ARBA" id="ARBA00022485"/>
    </source>
</evidence>
<dbReference type="InterPro" id="IPR007197">
    <property type="entry name" value="rSAM"/>
</dbReference>
<dbReference type="GO" id="GO:0046872">
    <property type="term" value="F:metal ion binding"/>
    <property type="evidence" value="ECO:0007669"/>
    <property type="project" value="UniProtKB-KW"/>
</dbReference>
<dbReference type="EMBL" id="VGJJ01000018">
    <property type="protein sequence ID" value="MBM3282239.1"/>
    <property type="molecule type" value="Genomic_DNA"/>
</dbReference>
<feature type="binding site" evidence="8">
    <location>
        <position position="271"/>
    </location>
    <ligand>
        <name>[4Fe-4S] cluster</name>
        <dbReference type="ChEBI" id="CHEBI:49883"/>
        <label>1</label>
    </ligand>
</feature>
<keyword evidence="5 8" id="KW-0408">Iron</keyword>
<gene>
    <name evidence="8 10" type="primary">lipA</name>
    <name evidence="10" type="ORF">FJY86_02785</name>
</gene>
<reference evidence="10" key="1">
    <citation type="submission" date="2019-03" db="EMBL/GenBank/DDBJ databases">
        <title>Lake Tanganyika Metagenome-Assembled Genomes (MAGs).</title>
        <authorList>
            <person name="Tran P."/>
        </authorList>
    </citation>
    <scope>NUCLEOTIDE SEQUENCE</scope>
    <source>
        <strain evidence="10">M_DeepCast_50m_m2_156</strain>
    </source>
</reference>
<dbReference type="InterPro" id="IPR013785">
    <property type="entry name" value="Aldolase_TIM"/>
</dbReference>
<protein>
    <recommendedName>
        <fullName evidence="8">Lipoyl synthase</fullName>
        <ecNumber evidence="8">2.8.1.8</ecNumber>
    </recommendedName>
    <alternativeName>
        <fullName evidence="8">Lip-syn</fullName>
        <shortName evidence="8">LS</shortName>
    </alternativeName>
    <alternativeName>
        <fullName evidence="8">Lipoate synthase</fullName>
    </alternativeName>
    <alternativeName>
        <fullName evidence="8">Lipoic acid synthase</fullName>
    </alternativeName>
    <alternativeName>
        <fullName evidence="8">Sulfur insertion protein LipA</fullName>
    </alternativeName>
</protein>
<feature type="domain" description="Radical SAM core" evidence="9">
    <location>
        <begin position="45"/>
        <end position="260"/>
    </location>
</feature>
<dbReference type="InterPro" id="IPR003698">
    <property type="entry name" value="Lipoyl_synth"/>
</dbReference>
<comment type="function">
    <text evidence="8">Catalyzes the radical-mediated insertion of two sulfur atoms into the C-6 and C-8 positions of the octanoyl moiety bound to the lipoyl domains of lipoate-dependent enzymes, thereby converting the octanoylated domains into lipoylated derivatives.</text>
</comment>
<dbReference type="SFLD" id="SFLDS00029">
    <property type="entry name" value="Radical_SAM"/>
    <property type="match status" value="1"/>
</dbReference>
<keyword evidence="6 8" id="KW-0411">Iron-sulfur</keyword>
<dbReference type="HAMAP" id="MF_00206">
    <property type="entry name" value="Lipoyl_synth"/>
    <property type="match status" value="1"/>
</dbReference>
<dbReference type="NCBIfam" id="NF004019">
    <property type="entry name" value="PRK05481.1"/>
    <property type="match status" value="1"/>
</dbReference>
<dbReference type="CDD" id="cd01335">
    <property type="entry name" value="Radical_SAM"/>
    <property type="match status" value="1"/>
</dbReference>
<comment type="subcellular location">
    <subcellularLocation>
        <location evidence="8">Cytoplasm</location>
    </subcellularLocation>
</comment>
<comment type="caution">
    <text evidence="10">The sequence shown here is derived from an EMBL/GenBank/DDBJ whole genome shotgun (WGS) entry which is preliminary data.</text>
</comment>
<evidence type="ECO:0000256" key="3">
    <source>
        <dbReference type="ARBA" id="ARBA00022691"/>
    </source>
</evidence>
<keyword evidence="1 8" id="KW-0004">4Fe-4S</keyword>
<dbReference type="NCBIfam" id="TIGR00510">
    <property type="entry name" value="lipA"/>
    <property type="match status" value="1"/>
</dbReference>
<dbReference type="SMART" id="SM00729">
    <property type="entry name" value="Elp3"/>
    <property type="match status" value="1"/>
</dbReference>
<comment type="catalytic activity">
    <reaction evidence="7 8">
        <text>[[Fe-S] cluster scaffold protein carrying a second [4Fe-4S](2+) cluster] + N(6)-octanoyl-L-lysyl-[protein] + 2 oxidized [2Fe-2S]-[ferredoxin] + 2 S-adenosyl-L-methionine + 4 H(+) = [[Fe-S] cluster scaffold protein] + N(6)-[(R)-dihydrolipoyl]-L-lysyl-[protein] + 4 Fe(3+) + 2 hydrogen sulfide + 2 5'-deoxyadenosine + 2 L-methionine + 2 reduced [2Fe-2S]-[ferredoxin]</text>
        <dbReference type="Rhea" id="RHEA:16585"/>
        <dbReference type="Rhea" id="RHEA-COMP:9928"/>
        <dbReference type="Rhea" id="RHEA-COMP:10000"/>
        <dbReference type="Rhea" id="RHEA-COMP:10001"/>
        <dbReference type="Rhea" id="RHEA-COMP:10475"/>
        <dbReference type="Rhea" id="RHEA-COMP:14568"/>
        <dbReference type="Rhea" id="RHEA-COMP:14569"/>
        <dbReference type="ChEBI" id="CHEBI:15378"/>
        <dbReference type="ChEBI" id="CHEBI:17319"/>
        <dbReference type="ChEBI" id="CHEBI:29034"/>
        <dbReference type="ChEBI" id="CHEBI:29919"/>
        <dbReference type="ChEBI" id="CHEBI:33722"/>
        <dbReference type="ChEBI" id="CHEBI:33737"/>
        <dbReference type="ChEBI" id="CHEBI:33738"/>
        <dbReference type="ChEBI" id="CHEBI:57844"/>
        <dbReference type="ChEBI" id="CHEBI:59789"/>
        <dbReference type="ChEBI" id="CHEBI:78809"/>
        <dbReference type="ChEBI" id="CHEBI:83100"/>
        <dbReference type="EC" id="2.8.1.8"/>
    </reaction>
</comment>
<proteinExistence type="inferred from homology"/>
<comment type="pathway">
    <text evidence="8">Protein modification; protein lipoylation via endogenous pathway; protein N(6)-(lipoyl)lysine from octanoyl-[acyl-carrier-protein]: step 2/2.</text>
</comment>
<keyword evidence="2 8" id="KW-0808">Transferase</keyword>
<dbReference type="GO" id="GO:0009249">
    <property type="term" value="P:protein lipoylation"/>
    <property type="evidence" value="ECO:0007669"/>
    <property type="project" value="UniProtKB-UniRule"/>
</dbReference>
<dbReference type="Gene3D" id="3.20.20.70">
    <property type="entry name" value="Aldolase class I"/>
    <property type="match status" value="1"/>
</dbReference>
<feature type="binding site" evidence="8">
    <location>
        <position position="63"/>
    </location>
    <ligand>
        <name>[4Fe-4S] cluster</name>
        <dbReference type="ChEBI" id="CHEBI:49883"/>
        <label>2</label>
        <note>4Fe-4S-S-AdoMet</note>
    </ligand>
</feature>
<comment type="cofactor">
    <cofactor evidence="8">
        <name>[4Fe-4S] cluster</name>
        <dbReference type="ChEBI" id="CHEBI:49883"/>
    </cofactor>
    <text evidence="8">Binds 2 [4Fe-4S] clusters per subunit. One cluster is coordinated with 3 cysteines and an exchangeable S-adenosyl-L-methionine.</text>
</comment>
<dbReference type="Pfam" id="PF04055">
    <property type="entry name" value="Radical_SAM"/>
    <property type="match status" value="1"/>
</dbReference>
<evidence type="ECO:0000256" key="5">
    <source>
        <dbReference type="ARBA" id="ARBA00023004"/>
    </source>
</evidence>
<dbReference type="InterPro" id="IPR058240">
    <property type="entry name" value="rSAM_sf"/>
</dbReference>
<keyword evidence="3 8" id="KW-0949">S-adenosyl-L-methionine</keyword>
<dbReference type="GO" id="GO:0051539">
    <property type="term" value="F:4 iron, 4 sulfur cluster binding"/>
    <property type="evidence" value="ECO:0007669"/>
    <property type="project" value="UniProtKB-UniRule"/>
</dbReference>
<dbReference type="SFLD" id="SFLDG01058">
    <property type="entry name" value="lipoyl_synthase_like"/>
    <property type="match status" value="1"/>
</dbReference>
<comment type="similarity">
    <text evidence="8">Belongs to the radical SAM superfamily. Lipoyl synthase family.</text>
</comment>
<evidence type="ECO:0000256" key="7">
    <source>
        <dbReference type="ARBA" id="ARBA00047326"/>
    </source>
</evidence>
<dbReference type="SUPFAM" id="SSF102114">
    <property type="entry name" value="Radical SAM enzymes"/>
    <property type="match status" value="1"/>
</dbReference>
<dbReference type="PANTHER" id="PTHR10949">
    <property type="entry name" value="LIPOYL SYNTHASE"/>
    <property type="match status" value="1"/>
</dbReference>
<evidence type="ECO:0000313" key="11">
    <source>
        <dbReference type="Proteomes" id="UP000774699"/>
    </source>
</evidence>
<feature type="binding site" evidence="8">
    <location>
        <position position="66"/>
    </location>
    <ligand>
        <name>[4Fe-4S] cluster</name>
        <dbReference type="ChEBI" id="CHEBI:49883"/>
        <label>2</label>
        <note>4Fe-4S-S-AdoMet</note>
    </ligand>
</feature>
<feature type="binding site" evidence="8">
    <location>
        <position position="59"/>
    </location>
    <ligand>
        <name>[4Fe-4S] cluster</name>
        <dbReference type="ChEBI" id="CHEBI:49883"/>
        <label>2</label>
        <note>4Fe-4S-S-AdoMet</note>
    </ligand>
</feature>
<dbReference type="NCBIfam" id="NF009544">
    <property type="entry name" value="PRK12928.1"/>
    <property type="match status" value="1"/>
</dbReference>
<dbReference type="Proteomes" id="UP000774699">
    <property type="component" value="Unassembled WGS sequence"/>
</dbReference>
<evidence type="ECO:0000256" key="4">
    <source>
        <dbReference type="ARBA" id="ARBA00022723"/>
    </source>
</evidence>
<evidence type="ECO:0000256" key="2">
    <source>
        <dbReference type="ARBA" id="ARBA00022679"/>
    </source>
</evidence>
<dbReference type="GO" id="GO:0016992">
    <property type="term" value="F:lipoate synthase activity"/>
    <property type="evidence" value="ECO:0007669"/>
    <property type="project" value="UniProtKB-UniRule"/>
</dbReference>
<dbReference type="PROSITE" id="PS51918">
    <property type="entry name" value="RADICAL_SAM"/>
    <property type="match status" value="1"/>
</dbReference>
<dbReference type="AlphaFoldDB" id="A0A8T4C6W4"/>
<dbReference type="SFLD" id="SFLDF00271">
    <property type="entry name" value="lipoyl_synthase"/>
    <property type="match status" value="1"/>
</dbReference>
<sequence length="288" mass="32221">MEAVQKPRIRPPSSEQFSQLKVLTNNLALHTVCQEAHCPNQSECWSGGTATFMVLGKTCTRGCKFCQIDASLKGDAVDESEPQKLVQAAKQMKLNYVVITMVNRDDLPDQGASHVAKCISALKENNFRVEALVGDFRGDEKLVDVIIDAKPDVFAHNIETVKSLQKKVRDHRASYEQTLTVLQYARSRGMNYTKSSIQLGHGETDEEVLQTMNDLRSAGVNMLTLGQYLQPSNWHLPVQNFASQEKFDFFKREATKMGFDFVASGALVRSSYKAGELFVEKKIDAHIN</sequence>
<feature type="binding site" evidence="8">
    <location>
        <position position="38"/>
    </location>
    <ligand>
        <name>[4Fe-4S] cluster</name>
        <dbReference type="ChEBI" id="CHEBI:49883"/>
        <label>1</label>
    </ligand>
</feature>
<dbReference type="PANTHER" id="PTHR10949:SF0">
    <property type="entry name" value="LIPOYL SYNTHASE, MITOCHONDRIAL"/>
    <property type="match status" value="1"/>
</dbReference>
<feature type="binding site" evidence="8">
    <location>
        <position position="44"/>
    </location>
    <ligand>
        <name>[4Fe-4S] cluster</name>
        <dbReference type="ChEBI" id="CHEBI:49883"/>
        <label>1</label>
    </ligand>
</feature>
<dbReference type="PIRSF" id="PIRSF005963">
    <property type="entry name" value="Lipoyl_synth"/>
    <property type="match status" value="1"/>
</dbReference>
<dbReference type="GO" id="GO:0005737">
    <property type="term" value="C:cytoplasm"/>
    <property type="evidence" value="ECO:0007669"/>
    <property type="project" value="UniProtKB-SubCell"/>
</dbReference>
<organism evidence="10 11">
    <name type="scientific">Candidatus Iainarchaeum sp</name>
    <dbReference type="NCBI Taxonomy" id="3101447"/>
    <lineage>
        <taxon>Archaea</taxon>
        <taxon>Candidatus Iainarchaeota</taxon>
        <taxon>Candidatus Iainarchaeia</taxon>
        <taxon>Candidatus Iainarchaeales</taxon>
        <taxon>Candidatus Iainarchaeaceae</taxon>
        <taxon>Candidatus Iainarchaeum</taxon>
    </lineage>
</organism>
<dbReference type="InterPro" id="IPR006638">
    <property type="entry name" value="Elp3/MiaA/NifB-like_rSAM"/>
</dbReference>
<evidence type="ECO:0000313" key="10">
    <source>
        <dbReference type="EMBL" id="MBM3282239.1"/>
    </source>
</evidence>
<dbReference type="EC" id="2.8.1.8" evidence="8"/>
<evidence type="ECO:0000256" key="6">
    <source>
        <dbReference type="ARBA" id="ARBA00023014"/>
    </source>
</evidence>
<name>A0A8T4C6W4_9ARCH</name>
<keyword evidence="8" id="KW-0963">Cytoplasm</keyword>
<feature type="binding site" evidence="8">
    <location>
        <position position="33"/>
    </location>
    <ligand>
        <name>[4Fe-4S] cluster</name>
        <dbReference type="ChEBI" id="CHEBI:49883"/>
        <label>1</label>
    </ligand>
</feature>
<keyword evidence="4 8" id="KW-0479">Metal-binding</keyword>